<dbReference type="AlphaFoldDB" id="A0AAV7QRY8"/>
<evidence type="ECO:0000313" key="4">
    <source>
        <dbReference type="Proteomes" id="UP001066276"/>
    </source>
</evidence>
<keyword evidence="2" id="KW-0732">Signal</keyword>
<dbReference type="Proteomes" id="UP001066276">
    <property type="component" value="Chromosome 6"/>
</dbReference>
<dbReference type="EMBL" id="JANPWB010000010">
    <property type="protein sequence ID" value="KAJ1142883.1"/>
    <property type="molecule type" value="Genomic_DNA"/>
</dbReference>
<feature type="region of interest" description="Disordered" evidence="1">
    <location>
        <begin position="120"/>
        <end position="159"/>
    </location>
</feature>
<name>A0AAV7QRY8_PLEWA</name>
<evidence type="ECO:0000256" key="1">
    <source>
        <dbReference type="SAM" id="MobiDB-lite"/>
    </source>
</evidence>
<organism evidence="3 4">
    <name type="scientific">Pleurodeles waltl</name>
    <name type="common">Iberian ribbed newt</name>
    <dbReference type="NCBI Taxonomy" id="8319"/>
    <lineage>
        <taxon>Eukaryota</taxon>
        <taxon>Metazoa</taxon>
        <taxon>Chordata</taxon>
        <taxon>Craniata</taxon>
        <taxon>Vertebrata</taxon>
        <taxon>Euteleostomi</taxon>
        <taxon>Amphibia</taxon>
        <taxon>Batrachia</taxon>
        <taxon>Caudata</taxon>
        <taxon>Salamandroidea</taxon>
        <taxon>Salamandridae</taxon>
        <taxon>Pleurodelinae</taxon>
        <taxon>Pleurodeles</taxon>
    </lineage>
</organism>
<feature type="compositionally biased region" description="Polar residues" evidence="1">
    <location>
        <begin position="133"/>
        <end position="149"/>
    </location>
</feature>
<feature type="chain" id="PRO_5043507617" evidence="2">
    <location>
        <begin position="30"/>
        <end position="159"/>
    </location>
</feature>
<reference evidence="3" key="1">
    <citation type="journal article" date="2022" name="bioRxiv">
        <title>Sequencing and chromosome-scale assembly of the giantPleurodeles waltlgenome.</title>
        <authorList>
            <person name="Brown T."/>
            <person name="Elewa A."/>
            <person name="Iarovenko S."/>
            <person name="Subramanian E."/>
            <person name="Araus A.J."/>
            <person name="Petzold A."/>
            <person name="Susuki M."/>
            <person name="Suzuki K.-i.T."/>
            <person name="Hayashi T."/>
            <person name="Toyoda A."/>
            <person name="Oliveira C."/>
            <person name="Osipova E."/>
            <person name="Leigh N.D."/>
            <person name="Simon A."/>
            <person name="Yun M.H."/>
        </authorList>
    </citation>
    <scope>NUCLEOTIDE SEQUENCE</scope>
    <source>
        <strain evidence="3">20211129_DDA</strain>
        <tissue evidence="3">Liver</tissue>
    </source>
</reference>
<accession>A0AAV7QRY8</accession>
<evidence type="ECO:0000256" key="2">
    <source>
        <dbReference type="SAM" id="SignalP"/>
    </source>
</evidence>
<evidence type="ECO:0000313" key="3">
    <source>
        <dbReference type="EMBL" id="KAJ1142883.1"/>
    </source>
</evidence>
<sequence length="159" mass="18328">MMGLSRQKHQRAWEPWAILTLFCLAGVRQLLTDAHTHSPFRHKAYEIHMTADFTKENNKRRKAFLSLRPRLHQLEVKCGLFEPVRMWITKNGQPKDCYDSEDLRLFLDGLTTTVMDVTPSIPPSEPREDYLGTLSSYTPVDGCNSGNGTSRHRGRDLRD</sequence>
<protein>
    <submittedName>
        <fullName evidence="3">Uncharacterized protein</fullName>
    </submittedName>
</protein>
<keyword evidence="4" id="KW-1185">Reference proteome</keyword>
<comment type="caution">
    <text evidence="3">The sequence shown here is derived from an EMBL/GenBank/DDBJ whole genome shotgun (WGS) entry which is preliminary data.</text>
</comment>
<gene>
    <name evidence="3" type="ORF">NDU88_009195</name>
</gene>
<feature type="compositionally biased region" description="Basic residues" evidence="1">
    <location>
        <begin position="150"/>
        <end position="159"/>
    </location>
</feature>
<dbReference type="Gene3D" id="3.30.250.20">
    <property type="entry name" value="L1 transposable element, C-terminal domain"/>
    <property type="match status" value="1"/>
</dbReference>
<proteinExistence type="predicted"/>
<dbReference type="InterPro" id="IPR042566">
    <property type="entry name" value="L1_C"/>
</dbReference>
<feature type="signal peptide" evidence="2">
    <location>
        <begin position="1"/>
        <end position="29"/>
    </location>
</feature>